<dbReference type="STRING" id="634771.SAMN04488128_105443"/>
<evidence type="ECO:0000313" key="1">
    <source>
        <dbReference type="EMBL" id="SKA41439.1"/>
    </source>
</evidence>
<dbReference type="Pfam" id="PF19463">
    <property type="entry name" value="DUF6000"/>
    <property type="match status" value="1"/>
</dbReference>
<dbReference type="InterPro" id="IPR046042">
    <property type="entry name" value="DUF6000"/>
</dbReference>
<proteinExistence type="predicted"/>
<dbReference type="RefSeq" id="WP_078672239.1">
    <property type="nucleotide sequence ID" value="NZ_FUWZ01000005.1"/>
</dbReference>
<evidence type="ECO:0000313" key="2">
    <source>
        <dbReference type="Proteomes" id="UP000190367"/>
    </source>
</evidence>
<sequence length="210" mass="24068">MNDLQQVTDLHAAGAIIRHLSPFASLTSHENGFELPAAIYQQWVKPYYMNVCSGNDEWIEPFYRVKSLITHDLTTLLLGDAHWPAKKVGAYFAAINQYTDLVDIIGTHFLKSELSCVGSTYTLVLASFNNEKSVAYLDKYLHYYLKRPDLHFDQQAAMEASLYLDAINGTNHTSQHFPNWEKLRQQWLHSFGLSLHPLEEQLAVIKNLRN</sequence>
<organism evidence="1 2">
    <name type="scientific">Chitinophaga eiseniae</name>
    <dbReference type="NCBI Taxonomy" id="634771"/>
    <lineage>
        <taxon>Bacteria</taxon>
        <taxon>Pseudomonadati</taxon>
        <taxon>Bacteroidota</taxon>
        <taxon>Chitinophagia</taxon>
        <taxon>Chitinophagales</taxon>
        <taxon>Chitinophagaceae</taxon>
        <taxon>Chitinophaga</taxon>
    </lineage>
</organism>
<keyword evidence="2" id="KW-1185">Reference proteome</keyword>
<reference evidence="2" key="1">
    <citation type="submission" date="2017-02" db="EMBL/GenBank/DDBJ databases">
        <authorList>
            <person name="Varghese N."/>
            <person name="Submissions S."/>
        </authorList>
    </citation>
    <scope>NUCLEOTIDE SEQUENCE [LARGE SCALE GENOMIC DNA]</scope>
    <source>
        <strain evidence="2">DSM 22224</strain>
    </source>
</reference>
<dbReference type="OrthoDB" id="8702693at2"/>
<dbReference type="EMBL" id="FUWZ01000005">
    <property type="protein sequence ID" value="SKA41439.1"/>
    <property type="molecule type" value="Genomic_DNA"/>
</dbReference>
<protein>
    <submittedName>
        <fullName evidence="1">Uncharacterized protein</fullName>
    </submittedName>
</protein>
<name>A0A1T4TMJ0_9BACT</name>
<accession>A0A1T4TMJ0</accession>
<dbReference type="AlphaFoldDB" id="A0A1T4TMJ0"/>
<dbReference type="Proteomes" id="UP000190367">
    <property type="component" value="Unassembled WGS sequence"/>
</dbReference>
<gene>
    <name evidence="1" type="ORF">SAMN04488128_105443</name>
</gene>